<sequence>MQFDGNNFDSHFDSHYETFNQIEKKLNKELSLKELTRLLKSNILKINTSTTTLITAPFCMYPHFLLPFSSIFILKSIFNHKSIPFYLVYEIYDKINKFIIPFSFYDTLFKNQNDFLIHFLRAKELFKLFELTQDKSFLIKCLKYIDKKASDLKSKDQIYKLKLLKSKILLKINCPKEAFYEIQRYKNLETCKILAYSDLPKAIEEISHLKDSKSNLLSLELQNVLREGLEIGMLFNKDSSLDTSIINKYCSLPESQLSFIRYLKYRNLQQAHDFIEKSKNTKDDQLYYESFIIKRKLGLISYRVLYKDRRSNLLNQEINYIENKECDESNEFYYLYLFKKESKKGDGDVNKRALLIDFYLKELIKGNGDSLLILRILYDFPEEILLTLKILHQIENGFYWSRTRKILDFKNRLKHTIEIFEFDQKY</sequence>
<evidence type="ECO:0000313" key="1">
    <source>
        <dbReference type="EMBL" id="EOB14857.1"/>
    </source>
</evidence>
<proteinExistence type="predicted"/>
<dbReference type="Proteomes" id="UP000016927">
    <property type="component" value="Unassembled WGS sequence"/>
</dbReference>
<dbReference type="OrthoDB" id="2192004at2759"/>
<protein>
    <submittedName>
        <fullName evidence="1">Uncharacterized protein</fullName>
    </submittedName>
</protein>
<gene>
    <name evidence="1" type="ORF">NBO_13g0034</name>
</gene>
<accession>R0KXD1</accession>
<dbReference type="VEuPathDB" id="MicrosporidiaDB:NBO_13g0034"/>
<organism evidence="1 2">
    <name type="scientific">Nosema bombycis (strain CQ1 / CVCC 102059)</name>
    <name type="common">Microsporidian parasite</name>
    <name type="synonym">Pebrine of silkworm</name>
    <dbReference type="NCBI Taxonomy" id="578461"/>
    <lineage>
        <taxon>Eukaryota</taxon>
        <taxon>Fungi</taxon>
        <taxon>Fungi incertae sedis</taxon>
        <taxon>Microsporidia</taxon>
        <taxon>Nosematidae</taxon>
        <taxon>Nosema</taxon>
    </lineage>
</organism>
<dbReference type="EMBL" id="KB908921">
    <property type="protein sequence ID" value="EOB14857.1"/>
    <property type="molecule type" value="Genomic_DNA"/>
</dbReference>
<evidence type="ECO:0000313" key="2">
    <source>
        <dbReference type="Proteomes" id="UP000016927"/>
    </source>
</evidence>
<reference evidence="1 2" key="1">
    <citation type="journal article" date="2013" name="BMC Genomics">
        <title>Comparative genomics of parasitic silkworm microsporidia reveal an association between genome expansion and host adaptation.</title>
        <authorList>
            <person name="Pan G."/>
            <person name="Xu J."/>
            <person name="Li T."/>
            <person name="Xia Q."/>
            <person name="Liu S.L."/>
            <person name="Zhang G."/>
            <person name="Li S."/>
            <person name="Li C."/>
            <person name="Liu H."/>
            <person name="Yang L."/>
            <person name="Liu T."/>
            <person name="Zhang X."/>
            <person name="Wu Z."/>
            <person name="Fan W."/>
            <person name="Dang X."/>
            <person name="Xiang H."/>
            <person name="Tao M."/>
            <person name="Li Y."/>
            <person name="Hu J."/>
            <person name="Li Z."/>
            <person name="Lin L."/>
            <person name="Luo J."/>
            <person name="Geng L."/>
            <person name="Wang L."/>
            <person name="Long M."/>
            <person name="Wan Y."/>
            <person name="He N."/>
            <person name="Zhang Z."/>
            <person name="Lu C."/>
            <person name="Keeling P.J."/>
            <person name="Wang J."/>
            <person name="Xiang Z."/>
            <person name="Zhou Z."/>
        </authorList>
    </citation>
    <scope>NUCLEOTIDE SEQUENCE [LARGE SCALE GENOMIC DNA]</scope>
    <source>
        <strain evidence="2">CQ1 / CVCC 102059</strain>
    </source>
</reference>
<name>R0KXD1_NOSB1</name>
<dbReference type="HOGENOM" id="CLU_053008_0_0_1"/>
<keyword evidence="2" id="KW-1185">Reference proteome</keyword>
<dbReference type="AlphaFoldDB" id="R0KXD1"/>